<reference evidence="2" key="1">
    <citation type="journal article" date="2019" name="Int. J. Syst. Evol. Microbiol.">
        <title>The Global Catalogue of Microorganisms (GCM) 10K type strain sequencing project: providing services to taxonomists for standard genome sequencing and annotation.</title>
        <authorList>
            <consortium name="The Broad Institute Genomics Platform"/>
            <consortium name="The Broad Institute Genome Sequencing Center for Infectious Disease"/>
            <person name="Wu L."/>
            <person name="Ma J."/>
        </authorList>
    </citation>
    <scope>NUCLEOTIDE SEQUENCE [LARGE SCALE GENOMIC DNA]</scope>
    <source>
        <strain evidence="2">CCUG 67170</strain>
    </source>
</reference>
<evidence type="ECO:0000313" key="2">
    <source>
        <dbReference type="Proteomes" id="UP001595807"/>
    </source>
</evidence>
<name>A0ABV8CVQ8_9STRE</name>
<protein>
    <submittedName>
        <fullName evidence="1">DUF3173 family protein</fullName>
    </submittedName>
</protein>
<comment type="caution">
    <text evidence="1">The sequence shown here is derived from an EMBL/GenBank/DDBJ whole genome shotgun (WGS) entry which is preliminary data.</text>
</comment>
<proteinExistence type="predicted"/>
<dbReference type="InterPro" id="IPR021512">
    <property type="entry name" value="DUF3173"/>
</dbReference>
<sequence length="52" mass="5828">MQKIYTVVRRTIFSLQCFLNTKAFSLYANKRVGAIPATIASSIVGFDIEKES</sequence>
<accession>A0ABV8CVQ8</accession>
<organism evidence="1 2">
    <name type="scientific">Streptococcus caprae</name>
    <dbReference type="NCBI Taxonomy" id="1640501"/>
    <lineage>
        <taxon>Bacteria</taxon>
        <taxon>Bacillati</taxon>
        <taxon>Bacillota</taxon>
        <taxon>Bacilli</taxon>
        <taxon>Lactobacillales</taxon>
        <taxon>Streptococcaceae</taxon>
        <taxon>Streptococcus</taxon>
    </lineage>
</organism>
<keyword evidence="2" id="KW-1185">Reference proteome</keyword>
<dbReference type="EMBL" id="JBHRZV010000027">
    <property type="protein sequence ID" value="MFC3927760.1"/>
    <property type="molecule type" value="Genomic_DNA"/>
</dbReference>
<dbReference type="Pfam" id="PF11372">
    <property type="entry name" value="DUF3173"/>
    <property type="match status" value="1"/>
</dbReference>
<evidence type="ECO:0000313" key="1">
    <source>
        <dbReference type="EMBL" id="MFC3927760.1"/>
    </source>
</evidence>
<dbReference type="Proteomes" id="UP001595807">
    <property type="component" value="Unassembled WGS sequence"/>
</dbReference>
<gene>
    <name evidence="1" type="ORF">ACFORF_03900</name>
</gene>
<dbReference type="RefSeq" id="WP_380425673.1">
    <property type="nucleotide sequence ID" value="NZ_JBHRZV010000027.1"/>
</dbReference>